<dbReference type="OrthoDB" id="441444at2759"/>
<dbReference type="PANTHER" id="PTHR23321">
    <property type="entry name" value="RIBOSOMAL PROTEIN S15, BACTERIAL AND ORGANELLAR"/>
    <property type="match status" value="1"/>
</dbReference>
<dbReference type="AlphaFoldDB" id="A0A9W8HJ71"/>
<dbReference type="GO" id="GO:0003735">
    <property type="term" value="F:structural constituent of ribosome"/>
    <property type="evidence" value="ECO:0007669"/>
    <property type="project" value="InterPro"/>
</dbReference>
<protein>
    <recommendedName>
        <fullName evidence="7">30S ribosomal protein S15</fullName>
    </recommendedName>
</protein>
<dbReference type="Proteomes" id="UP001140172">
    <property type="component" value="Unassembled WGS sequence"/>
</dbReference>
<evidence type="ECO:0000256" key="4">
    <source>
        <dbReference type="RuleBase" id="RU003919"/>
    </source>
</evidence>
<accession>A0A9W8HJ71</accession>
<evidence type="ECO:0000256" key="1">
    <source>
        <dbReference type="ARBA" id="ARBA00008434"/>
    </source>
</evidence>
<comment type="caution">
    <text evidence="5">The sequence shown here is derived from an EMBL/GenBank/DDBJ whole genome shotgun (WGS) entry which is preliminary data.</text>
</comment>
<dbReference type="Pfam" id="PF00312">
    <property type="entry name" value="Ribosomal_S15"/>
    <property type="match status" value="1"/>
</dbReference>
<dbReference type="SUPFAM" id="SSF47060">
    <property type="entry name" value="S15/NS1 RNA-binding domain"/>
    <property type="match status" value="1"/>
</dbReference>
<comment type="similarity">
    <text evidence="1 4">Belongs to the universal ribosomal protein uS15 family.</text>
</comment>
<name>A0A9W8HJ71_9FUNG</name>
<dbReference type="NCBIfam" id="TIGR00952">
    <property type="entry name" value="S15_bact"/>
    <property type="match status" value="1"/>
</dbReference>
<keyword evidence="6" id="KW-1185">Reference proteome</keyword>
<dbReference type="GO" id="GO:1990904">
    <property type="term" value="C:ribonucleoprotein complex"/>
    <property type="evidence" value="ECO:0007669"/>
    <property type="project" value="UniProtKB-KW"/>
</dbReference>
<evidence type="ECO:0000256" key="3">
    <source>
        <dbReference type="ARBA" id="ARBA00023274"/>
    </source>
</evidence>
<dbReference type="CDD" id="cd00353">
    <property type="entry name" value="Ribosomal_S15p_S13e"/>
    <property type="match status" value="1"/>
</dbReference>
<keyword evidence="2 4" id="KW-0689">Ribosomal protein</keyword>
<proteinExistence type="inferred from homology"/>
<evidence type="ECO:0008006" key="7">
    <source>
        <dbReference type="Google" id="ProtNLM"/>
    </source>
</evidence>
<dbReference type="PANTHER" id="PTHR23321:SF26">
    <property type="entry name" value="SMALL RIBOSOMAL SUBUNIT PROTEIN US15M"/>
    <property type="match status" value="1"/>
</dbReference>
<evidence type="ECO:0000256" key="2">
    <source>
        <dbReference type="ARBA" id="ARBA00022980"/>
    </source>
</evidence>
<dbReference type="GO" id="GO:0006412">
    <property type="term" value="P:translation"/>
    <property type="evidence" value="ECO:0007669"/>
    <property type="project" value="InterPro"/>
</dbReference>
<reference evidence="5" key="1">
    <citation type="submission" date="2022-07" db="EMBL/GenBank/DDBJ databases">
        <title>Phylogenomic reconstructions and comparative analyses of Kickxellomycotina fungi.</title>
        <authorList>
            <person name="Reynolds N.K."/>
            <person name="Stajich J.E."/>
            <person name="Barry K."/>
            <person name="Grigoriev I.V."/>
            <person name="Crous P."/>
            <person name="Smith M.E."/>
        </authorList>
    </citation>
    <scope>NUCLEOTIDE SEQUENCE</scope>
    <source>
        <strain evidence="5">BCRC 34489</strain>
    </source>
</reference>
<organism evidence="5 6">
    <name type="scientific">Coemansia interrupta</name>
    <dbReference type="NCBI Taxonomy" id="1126814"/>
    <lineage>
        <taxon>Eukaryota</taxon>
        <taxon>Fungi</taxon>
        <taxon>Fungi incertae sedis</taxon>
        <taxon>Zoopagomycota</taxon>
        <taxon>Kickxellomycotina</taxon>
        <taxon>Kickxellomycetes</taxon>
        <taxon>Kickxellales</taxon>
        <taxon>Kickxellaceae</taxon>
        <taxon>Coemansia</taxon>
    </lineage>
</organism>
<sequence>MLPTSIHKTATRRAVPAVWGVCAGVRSVHTSPAVSARRRNNRKAELEAQRVAEAEATRRAQEQLRKLKDTKFLNSLVHPDRLFESTQISQQDAAISSSMAFQSTSASDASADGEPQQSFDAGIKRQADSGRYSCQIKPEEVKLITEVAPKVIESTEGGSSAYIMPGAAGQNPRDQADIVRRIVALENANAKAVVHYNIGRAVDTFGRSEGDSGSPEVQAAVWTVRINNLEDHLRTNRKDHQNRRSYTKLLHKRAKMLKYLKRESLERYYLCLKQLGLTKDMVEGEILQPKRVE</sequence>
<keyword evidence="3 4" id="KW-0687">Ribonucleoprotein</keyword>
<dbReference type="InterPro" id="IPR009068">
    <property type="entry name" value="uS15_NS1_RNA-bd_sf"/>
</dbReference>
<evidence type="ECO:0000313" key="6">
    <source>
        <dbReference type="Proteomes" id="UP001140172"/>
    </source>
</evidence>
<evidence type="ECO:0000313" key="5">
    <source>
        <dbReference type="EMBL" id="KAJ2787020.1"/>
    </source>
</evidence>
<dbReference type="InterPro" id="IPR000589">
    <property type="entry name" value="Ribosomal_uS15"/>
</dbReference>
<dbReference type="HAMAP" id="MF_01343_B">
    <property type="entry name" value="Ribosomal_uS15_B"/>
    <property type="match status" value="1"/>
</dbReference>
<dbReference type="GO" id="GO:0005737">
    <property type="term" value="C:cytoplasm"/>
    <property type="evidence" value="ECO:0007669"/>
    <property type="project" value="UniProtKB-ARBA"/>
</dbReference>
<dbReference type="EMBL" id="JANBUM010000036">
    <property type="protein sequence ID" value="KAJ2787020.1"/>
    <property type="molecule type" value="Genomic_DNA"/>
</dbReference>
<gene>
    <name evidence="5" type="ORF">GGI15_001067</name>
</gene>
<dbReference type="Gene3D" id="1.10.287.10">
    <property type="entry name" value="S15/NS1, RNA-binding"/>
    <property type="match status" value="1"/>
</dbReference>
<dbReference type="GO" id="GO:0005840">
    <property type="term" value="C:ribosome"/>
    <property type="evidence" value="ECO:0007669"/>
    <property type="project" value="UniProtKB-KW"/>
</dbReference>
<dbReference type="SMART" id="SM01387">
    <property type="entry name" value="Ribosomal_S15"/>
    <property type="match status" value="1"/>
</dbReference>
<dbReference type="InterPro" id="IPR005290">
    <property type="entry name" value="Ribosomal_uS15_bac-type"/>
</dbReference>